<feature type="transmembrane region" description="Helical" evidence="1">
    <location>
        <begin position="139"/>
        <end position="157"/>
    </location>
</feature>
<feature type="transmembrane region" description="Helical" evidence="1">
    <location>
        <begin position="98"/>
        <end position="119"/>
    </location>
</feature>
<evidence type="ECO:0000313" key="2">
    <source>
        <dbReference type="EMBL" id="TGB05471.1"/>
    </source>
</evidence>
<feature type="transmembrane region" description="Helical" evidence="1">
    <location>
        <begin position="65"/>
        <end position="86"/>
    </location>
</feature>
<feature type="transmembrane region" description="Helical" evidence="1">
    <location>
        <begin position="35"/>
        <end position="59"/>
    </location>
</feature>
<dbReference type="InterPro" id="IPR024529">
    <property type="entry name" value="ECF_trnsprt_substrate-spec"/>
</dbReference>
<gene>
    <name evidence="2" type="ORF">E4663_05720</name>
</gene>
<dbReference type="EMBL" id="SRJC01000001">
    <property type="protein sequence ID" value="TGB05471.1"/>
    <property type="molecule type" value="Genomic_DNA"/>
</dbReference>
<dbReference type="Gene3D" id="1.10.1760.20">
    <property type="match status" value="1"/>
</dbReference>
<reference evidence="2 3" key="1">
    <citation type="journal article" date="2003" name="Int. J. Syst. Evol. Microbiol.">
        <title>Halobacillus salinus sp. nov., isolated from a salt lake on the coast of the East Sea in Korea.</title>
        <authorList>
            <person name="Yoon J.H."/>
            <person name="Kang K.H."/>
            <person name="Park Y.H."/>
        </authorList>
    </citation>
    <scope>NUCLEOTIDE SEQUENCE [LARGE SCALE GENOMIC DNA]</scope>
    <source>
        <strain evidence="2 3">HSL-3</strain>
    </source>
</reference>
<keyword evidence="1" id="KW-0472">Membrane</keyword>
<proteinExistence type="predicted"/>
<dbReference type="GO" id="GO:0022857">
    <property type="term" value="F:transmembrane transporter activity"/>
    <property type="evidence" value="ECO:0007669"/>
    <property type="project" value="InterPro"/>
</dbReference>
<name>A0A4Z0H8L9_9BACI</name>
<organism evidence="2 3">
    <name type="scientific">Halobacillus salinus</name>
    <dbReference type="NCBI Taxonomy" id="192814"/>
    <lineage>
        <taxon>Bacteria</taxon>
        <taxon>Bacillati</taxon>
        <taxon>Bacillota</taxon>
        <taxon>Bacilli</taxon>
        <taxon>Bacillales</taxon>
        <taxon>Bacillaceae</taxon>
        <taxon>Halobacillus</taxon>
    </lineage>
</organism>
<dbReference type="Pfam" id="PF12822">
    <property type="entry name" value="ECF_trnsprt"/>
    <property type="match status" value="1"/>
</dbReference>
<evidence type="ECO:0000256" key="1">
    <source>
        <dbReference type="SAM" id="Phobius"/>
    </source>
</evidence>
<sequence>MNVYRLTLIAMLTALSVIGRVIFGNVPSILPSTGIIILSGFWLGPLSGILIGIMTAALSNILLGMGIWTLWQSLSWAVIGFGAGIVGRVWNSAPVWALMVYGVCSGMLYGLIMAVTYRAAGQAFWPYYLAGLPFDFNHMVSNVVVIGLLYPVFTRLFRRYEQNMRLVS</sequence>
<keyword evidence="3" id="KW-1185">Reference proteome</keyword>
<dbReference type="Proteomes" id="UP000297982">
    <property type="component" value="Unassembled WGS sequence"/>
</dbReference>
<feature type="transmembrane region" description="Helical" evidence="1">
    <location>
        <begin position="6"/>
        <end position="23"/>
    </location>
</feature>
<dbReference type="AlphaFoldDB" id="A0A4Z0H8L9"/>
<keyword evidence="1" id="KW-0812">Transmembrane</keyword>
<evidence type="ECO:0000313" key="3">
    <source>
        <dbReference type="Proteomes" id="UP000297982"/>
    </source>
</evidence>
<comment type="caution">
    <text evidence="2">The sequence shown here is derived from an EMBL/GenBank/DDBJ whole genome shotgun (WGS) entry which is preliminary data.</text>
</comment>
<keyword evidence="1" id="KW-1133">Transmembrane helix</keyword>
<accession>A0A4Z0H8L9</accession>
<protein>
    <submittedName>
        <fullName evidence="2">ECF transporter S component</fullName>
    </submittedName>
</protein>
<dbReference type="STRING" id="192814.GCA_900166575_01548"/>